<feature type="region of interest" description="Disordered" evidence="1">
    <location>
        <begin position="23"/>
        <end position="45"/>
    </location>
</feature>
<evidence type="ECO:0000313" key="2">
    <source>
        <dbReference type="EMBL" id="MCE3214724.1"/>
    </source>
</evidence>
<gene>
    <name evidence="2" type="ORF">HAX54_053139</name>
</gene>
<feature type="non-terminal residue" evidence="2">
    <location>
        <position position="105"/>
    </location>
</feature>
<comment type="caution">
    <text evidence="2">The sequence shown here is derived from an EMBL/GenBank/DDBJ whole genome shotgun (WGS) entry which is preliminary data.</text>
</comment>
<reference evidence="2 3" key="1">
    <citation type="journal article" date="2021" name="BMC Genomics">
        <title>Datura genome reveals duplications of psychoactive alkaloid biosynthetic genes and high mutation rate following tissue culture.</title>
        <authorList>
            <person name="Rajewski A."/>
            <person name="Carter-House D."/>
            <person name="Stajich J."/>
            <person name="Litt A."/>
        </authorList>
    </citation>
    <scope>NUCLEOTIDE SEQUENCE [LARGE SCALE GENOMIC DNA]</scope>
    <source>
        <strain evidence="2">AR-01</strain>
    </source>
</reference>
<name>A0ABS8WT76_DATST</name>
<proteinExistence type="predicted"/>
<protein>
    <submittedName>
        <fullName evidence="2">Uncharacterized protein</fullName>
    </submittedName>
</protein>
<dbReference type="EMBL" id="JACEIK010009815">
    <property type="protein sequence ID" value="MCE3214724.1"/>
    <property type="molecule type" value="Genomic_DNA"/>
</dbReference>
<evidence type="ECO:0000256" key="1">
    <source>
        <dbReference type="SAM" id="MobiDB-lite"/>
    </source>
</evidence>
<accession>A0ABS8WT76</accession>
<evidence type="ECO:0000313" key="3">
    <source>
        <dbReference type="Proteomes" id="UP000823775"/>
    </source>
</evidence>
<sequence>MSSLIRRSYVEIVETTSCKIQGKIDPYGQSDPFPDPDHSESLSATGSSLCNAQNLHIHHIHLGLSIKPRILPMLKIACLPSRPLEKLVTRKEARRKRSCLGKLII</sequence>
<organism evidence="2 3">
    <name type="scientific">Datura stramonium</name>
    <name type="common">Jimsonweed</name>
    <name type="synonym">Common thornapple</name>
    <dbReference type="NCBI Taxonomy" id="4076"/>
    <lineage>
        <taxon>Eukaryota</taxon>
        <taxon>Viridiplantae</taxon>
        <taxon>Streptophyta</taxon>
        <taxon>Embryophyta</taxon>
        <taxon>Tracheophyta</taxon>
        <taxon>Spermatophyta</taxon>
        <taxon>Magnoliopsida</taxon>
        <taxon>eudicotyledons</taxon>
        <taxon>Gunneridae</taxon>
        <taxon>Pentapetalae</taxon>
        <taxon>asterids</taxon>
        <taxon>lamiids</taxon>
        <taxon>Solanales</taxon>
        <taxon>Solanaceae</taxon>
        <taxon>Solanoideae</taxon>
        <taxon>Datureae</taxon>
        <taxon>Datura</taxon>
    </lineage>
</organism>
<keyword evidence="3" id="KW-1185">Reference proteome</keyword>
<dbReference type="Proteomes" id="UP000823775">
    <property type="component" value="Unassembled WGS sequence"/>
</dbReference>